<dbReference type="Proteomes" id="UP000828924">
    <property type="component" value="Chromosome"/>
</dbReference>
<sequence>MSIYYHKRITIIPKLLHLNIGTHGWSMSLGTRRAHVTRDSSGRQSASVRLPGGVSWRRSLNRRSRRR</sequence>
<name>A0ABY3WN16_9ACTN</name>
<feature type="region of interest" description="Disordered" evidence="1">
    <location>
        <begin position="36"/>
        <end position="67"/>
    </location>
</feature>
<keyword evidence="4" id="KW-1185">Reference proteome</keyword>
<organism evidence="3 4">
    <name type="scientific">Streptomyces formicae</name>
    <dbReference type="NCBI Taxonomy" id="1616117"/>
    <lineage>
        <taxon>Bacteria</taxon>
        <taxon>Bacillati</taxon>
        <taxon>Actinomycetota</taxon>
        <taxon>Actinomycetes</taxon>
        <taxon>Kitasatosporales</taxon>
        <taxon>Streptomycetaceae</taxon>
        <taxon>Streptomyces</taxon>
    </lineage>
</organism>
<evidence type="ECO:0000313" key="4">
    <source>
        <dbReference type="Proteomes" id="UP000828924"/>
    </source>
</evidence>
<evidence type="ECO:0000259" key="2">
    <source>
        <dbReference type="Pfam" id="PF14020"/>
    </source>
</evidence>
<evidence type="ECO:0000313" key="3">
    <source>
        <dbReference type="EMBL" id="UNM11975.1"/>
    </source>
</evidence>
<accession>A0ABY3WN16</accession>
<dbReference type="Pfam" id="PF14020">
    <property type="entry name" value="DUF4236"/>
    <property type="match status" value="1"/>
</dbReference>
<reference evidence="3 4" key="1">
    <citation type="submission" date="2021-03" db="EMBL/GenBank/DDBJ databases">
        <title>Complete genome of Streptomyces formicae strain 1H-GS9 (DSM 100524).</title>
        <authorList>
            <person name="Atanasov K.E."/>
            <person name="Altabella T."/>
            <person name="Ferrer A."/>
        </authorList>
    </citation>
    <scope>NUCLEOTIDE SEQUENCE [LARGE SCALE GENOMIC DNA]</scope>
    <source>
        <strain evidence="3 4">1H-GS9</strain>
    </source>
</reference>
<dbReference type="RefSeq" id="WP_242330565.1">
    <property type="nucleotide sequence ID" value="NZ_CP071872.1"/>
</dbReference>
<dbReference type="EMBL" id="CP071872">
    <property type="protein sequence ID" value="UNM11975.1"/>
    <property type="molecule type" value="Genomic_DNA"/>
</dbReference>
<feature type="domain" description="DUF4236" evidence="2">
    <location>
        <begin position="4"/>
        <end position="57"/>
    </location>
</feature>
<dbReference type="InterPro" id="IPR025330">
    <property type="entry name" value="DUF4236"/>
</dbReference>
<proteinExistence type="predicted"/>
<evidence type="ECO:0000256" key="1">
    <source>
        <dbReference type="SAM" id="MobiDB-lite"/>
    </source>
</evidence>
<gene>
    <name evidence="3" type="ORF">J4032_10875</name>
</gene>
<protein>
    <submittedName>
        <fullName evidence="3">DUF4236 domain-containing protein</fullName>
    </submittedName>
</protein>